<evidence type="ECO:0000313" key="2">
    <source>
        <dbReference type="Proteomes" id="UP000775872"/>
    </source>
</evidence>
<name>A0A9N9ZDY2_9HYPO</name>
<dbReference type="AlphaFoldDB" id="A0A9N9ZDY2"/>
<accession>A0A9N9ZDY2</accession>
<dbReference type="EMBL" id="CABFOC020000050">
    <property type="protein sequence ID" value="CAH0054525.1"/>
    <property type="molecule type" value="Genomic_DNA"/>
</dbReference>
<proteinExistence type="predicted"/>
<keyword evidence="2" id="KW-1185">Reference proteome</keyword>
<gene>
    <name evidence="1" type="ORF">CSOL1703_00016590</name>
</gene>
<protein>
    <submittedName>
        <fullName evidence="1">Uncharacterized protein</fullName>
    </submittedName>
</protein>
<sequence>MTTVMAEVLPPPADSDLRGMTALLCLVINETRYVGEITRTIKLHIWSFEICGIRIRVDKKERGERLQDEAELQNVQGKDEAVALNVAGAK</sequence>
<comment type="caution">
    <text evidence="1">The sequence shown here is derived from an EMBL/GenBank/DDBJ whole genome shotgun (WGS) entry which is preliminary data.</text>
</comment>
<dbReference type="Proteomes" id="UP000775872">
    <property type="component" value="Unassembled WGS sequence"/>
</dbReference>
<organism evidence="1 2">
    <name type="scientific">Clonostachys solani</name>
    <dbReference type="NCBI Taxonomy" id="160281"/>
    <lineage>
        <taxon>Eukaryota</taxon>
        <taxon>Fungi</taxon>
        <taxon>Dikarya</taxon>
        <taxon>Ascomycota</taxon>
        <taxon>Pezizomycotina</taxon>
        <taxon>Sordariomycetes</taxon>
        <taxon>Hypocreomycetidae</taxon>
        <taxon>Hypocreales</taxon>
        <taxon>Bionectriaceae</taxon>
        <taxon>Clonostachys</taxon>
    </lineage>
</organism>
<reference evidence="1" key="1">
    <citation type="submission" date="2021-10" db="EMBL/GenBank/DDBJ databases">
        <authorList>
            <person name="Piombo E."/>
        </authorList>
    </citation>
    <scope>NUCLEOTIDE SEQUENCE</scope>
</reference>
<evidence type="ECO:0000313" key="1">
    <source>
        <dbReference type="EMBL" id="CAH0054525.1"/>
    </source>
</evidence>